<keyword evidence="1" id="KW-0732">Signal</keyword>
<protein>
    <recommendedName>
        <fullName evidence="4">Secreted protein</fullName>
    </recommendedName>
</protein>
<keyword evidence="3" id="KW-1185">Reference proteome</keyword>
<dbReference type="Proteomes" id="UP000241546">
    <property type="component" value="Unassembled WGS sequence"/>
</dbReference>
<feature type="chain" id="PRO_5015442778" description="Secreted protein" evidence="1">
    <location>
        <begin position="22"/>
        <end position="101"/>
    </location>
</feature>
<evidence type="ECO:0000256" key="1">
    <source>
        <dbReference type="SAM" id="SignalP"/>
    </source>
</evidence>
<dbReference type="AlphaFoldDB" id="A0A2T4B0H0"/>
<sequence length="101" mass="11335">MMPAILLLLMLLHGPERFVEAMIAAYLGDDTWKRRIEKRWLAWRDASIHTDVETSRMVPCNKSPSKAWGNDAMVGKSLVCLAQGTMSKSQHVDLGPVTQEP</sequence>
<dbReference type="EMBL" id="KZ680221">
    <property type="protein sequence ID" value="PTB62815.1"/>
    <property type="molecule type" value="Genomic_DNA"/>
</dbReference>
<evidence type="ECO:0008006" key="4">
    <source>
        <dbReference type="Google" id="ProtNLM"/>
    </source>
</evidence>
<accession>A0A2T4B0H0</accession>
<evidence type="ECO:0000313" key="2">
    <source>
        <dbReference type="EMBL" id="PTB62815.1"/>
    </source>
</evidence>
<name>A0A2T4B0H0_9HYPO</name>
<evidence type="ECO:0000313" key="3">
    <source>
        <dbReference type="Proteomes" id="UP000241546"/>
    </source>
</evidence>
<feature type="signal peptide" evidence="1">
    <location>
        <begin position="1"/>
        <end position="21"/>
    </location>
</feature>
<dbReference type="RefSeq" id="XP_024746135.1">
    <property type="nucleotide sequence ID" value="XM_024893671.1"/>
</dbReference>
<proteinExistence type="predicted"/>
<gene>
    <name evidence="2" type="ORF">BBK36DRAFT_1144357</name>
</gene>
<reference evidence="3" key="1">
    <citation type="submission" date="2016-07" db="EMBL/GenBank/DDBJ databases">
        <title>Multiple horizontal gene transfer events from other fungi enriched the ability of initially mycotrophic Trichoderma (Ascomycota) to feed on dead plant biomass.</title>
        <authorList>
            <consortium name="DOE Joint Genome Institute"/>
            <person name="Atanasova L."/>
            <person name="Chenthamara K."/>
            <person name="Zhang J."/>
            <person name="Grujic M."/>
            <person name="Henrissat B."/>
            <person name="Kuo A."/>
            <person name="Aerts A."/>
            <person name="Salamov A."/>
            <person name="Lipzen A."/>
            <person name="Labutti K."/>
            <person name="Barry K."/>
            <person name="Miao Y."/>
            <person name="Rahimi M.J."/>
            <person name="Shen Q."/>
            <person name="Grigoriev I.V."/>
            <person name="Kubicek C.P."/>
            <person name="Druzhinina I.S."/>
        </authorList>
    </citation>
    <scope>NUCLEOTIDE SEQUENCE [LARGE SCALE GENOMIC DNA]</scope>
    <source>
        <strain evidence="3">TUCIM 6016</strain>
    </source>
</reference>
<organism evidence="2 3">
    <name type="scientific">Trichoderma citrinoviride</name>
    <dbReference type="NCBI Taxonomy" id="58853"/>
    <lineage>
        <taxon>Eukaryota</taxon>
        <taxon>Fungi</taxon>
        <taxon>Dikarya</taxon>
        <taxon>Ascomycota</taxon>
        <taxon>Pezizomycotina</taxon>
        <taxon>Sordariomycetes</taxon>
        <taxon>Hypocreomycetidae</taxon>
        <taxon>Hypocreales</taxon>
        <taxon>Hypocreaceae</taxon>
        <taxon>Trichoderma</taxon>
    </lineage>
</organism>
<dbReference type="GeneID" id="36601789"/>